<gene>
    <name evidence="2" type="ORF">M421DRAFT_154586</name>
</gene>
<dbReference type="EMBL" id="ML978968">
    <property type="protein sequence ID" value="KAF1928763.1"/>
    <property type="molecule type" value="Genomic_DNA"/>
</dbReference>
<accession>A0A6A5RMV0</accession>
<proteinExistence type="predicted"/>
<organism evidence="2 3">
    <name type="scientific">Didymella exigua CBS 183.55</name>
    <dbReference type="NCBI Taxonomy" id="1150837"/>
    <lineage>
        <taxon>Eukaryota</taxon>
        <taxon>Fungi</taxon>
        <taxon>Dikarya</taxon>
        <taxon>Ascomycota</taxon>
        <taxon>Pezizomycotina</taxon>
        <taxon>Dothideomycetes</taxon>
        <taxon>Pleosporomycetidae</taxon>
        <taxon>Pleosporales</taxon>
        <taxon>Pleosporineae</taxon>
        <taxon>Didymellaceae</taxon>
        <taxon>Didymella</taxon>
    </lineage>
</organism>
<protein>
    <submittedName>
        <fullName evidence="2">Uncharacterized protein</fullName>
    </submittedName>
</protein>
<feature type="region of interest" description="Disordered" evidence="1">
    <location>
        <begin position="30"/>
        <end position="53"/>
    </location>
</feature>
<dbReference type="AlphaFoldDB" id="A0A6A5RMV0"/>
<feature type="compositionally biased region" description="Basic and acidic residues" evidence="1">
    <location>
        <begin position="33"/>
        <end position="49"/>
    </location>
</feature>
<evidence type="ECO:0000313" key="2">
    <source>
        <dbReference type="EMBL" id="KAF1928763.1"/>
    </source>
</evidence>
<evidence type="ECO:0000256" key="1">
    <source>
        <dbReference type="SAM" id="MobiDB-lite"/>
    </source>
</evidence>
<reference evidence="2" key="1">
    <citation type="journal article" date="2020" name="Stud. Mycol.">
        <title>101 Dothideomycetes genomes: a test case for predicting lifestyles and emergence of pathogens.</title>
        <authorList>
            <person name="Haridas S."/>
            <person name="Albert R."/>
            <person name="Binder M."/>
            <person name="Bloem J."/>
            <person name="Labutti K."/>
            <person name="Salamov A."/>
            <person name="Andreopoulos B."/>
            <person name="Baker S."/>
            <person name="Barry K."/>
            <person name="Bills G."/>
            <person name="Bluhm B."/>
            <person name="Cannon C."/>
            <person name="Castanera R."/>
            <person name="Culley D."/>
            <person name="Daum C."/>
            <person name="Ezra D."/>
            <person name="Gonzalez J."/>
            <person name="Henrissat B."/>
            <person name="Kuo A."/>
            <person name="Liang C."/>
            <person name="Lipzen A."/>
            <person name="Lutzoni F."/>
            <person name="Magnuson J."/>
            <person name="Mondo S."/>
            <person name="Nolan M."/>
            <person name="Ohm R."/>
            <person name="Pangilinan J."/>
            <person name="Park H.-J."/>
            <person name="Ramirez L."/>
            <person name="Alfaro M."/>
            <person name="Sun H."/>
            <person name="Tritt A."/>
            <person name="Yoshinaga Y."/>
            <person name="Zwiers L.-H."/>
            <person name="Turgeon B."/>
            <person name="Goodwin S."/>
            <person name="Spatafora J."/>
            <person name="Crous P."/>
            <person name="Grigoriev I."/>
        </authorList>
    </citation>
    <scope>NUCLEOTIDE SEQUENCE</scope>
    <source>
        <strain evidence="2">CBS 183.55</strain>
    </source>
</reference>
<dbReference type="RefSeq" id="XP_033449011.1">
    <property type="nucleotide sequence ID" value="XM_033587610.1"/>
</dbReference>
<sequence>MQGRLCDSRRNRAFSSSMLRSVAVRWRSRVGQARRDGPTRPITKFDRGRASVPQQARETAAVVIYAARPLAAAPTSGRPSLQGRTPSTSLSYTLLSPLRVALLPIGITKPTPHIDSSTHGPRTLLKITTSSAWDDNCALPVPTAHPSHQHDGRAQSDI</sequence>
<evidence type="ECO:0000313" key="3">
    <source>
        <dbReference type="Proteomes" id="UP000800082"/>
    </source>
</evidence>
<keyword evidence="3" id="KW-1185">Reference proteome</keyword>
<dbReference type="Proteomes" id="UP000800082">
    <property type="component" value="Unassembled WGS sequence"/>
</dbReference>
<dbReference type="GeneID" id="54345256"/>
<name>A0A6A5RMV0_9PLEO</name>